<dbReference type="SMART" id="SM00361">
    <property type="entry name" value="RRM_1"/>
    <property type="match status" value="2"/>
</dbReference>
<dbReference type="AlphaFoldDB" id="A0A024GKY7"/>
<evidence type="ECO:0000256" key="6">
    <source>
        <dbReference type="PROSITE-ProRule" id="PRU00176"/>
    </source>
</evidence>
<gene>
    <name evidence="9" type="ORF">BN9_085590</name>
</gene>
<name>A0A024GKY7_9STRA</name>
<dbReference type="InterPro" id="IPR003954">
    <property type="entry name" value="RRM_euk-type"/>
</dbReference>
<evidence type="ECO:0000259" key="8">
    <source>
        <dbReference type="PROSITE" id="PS50102"/>
    </source>
</evidence>
<accession>A0A024GKY7</accession>
<dbReference type="InterPro" id="IPR035979">
    <property type="entry name" value="RBD_domain_sf"/>
</dbReference>
<evidence type="ECO:0000256" key="3">
    <source>
        <dbReference type="ARBA" id="ARBA00022884"/>
    </source>
</evidence>
<dbReference type="InterPro" id="IPR012677">
    <property type="entry name" value="Nucleotide-bd_a/b_plait_sf"/>
</dbReference>
<dbReference type="InterPro" id="IPR000504">
    <property type="entry name" value="RRM_dom"/>
</dbReference>
<feature type="region of interest" description="Disordered" evidence="7">
    <location>
        <begin position="23"/>
        <end position="45"/>
    </location>
</feature>
<dbReference type="InterPro" id="IPR051974">
    <property type="entry name" value="PUF60_regulator"/>
</dbReference>
<dbReference type="GO" id="GO:0000380">
    <property type="term" value="P:alternative mRNA splicing, via spliceosome"/>
    <property type="evidence" value="ECO:0007669"/>
    <property type="project" value="TreeGrafter"/>
</dbReference>
<feature type="domain" description="RRM" evidence="8">
    <location>
        <begin position="239"/>
        <end position="319"/>
    </location>
</feature>
<dbReference type="EMBL" id="CAIX01000174">
    <property type="protein sequence ID" value="CCI47552.1"/>
    <property type="molecule type" value="Genomic_DNA"/>
</dbReference>
<reference evidence="9 10" key="1">
    <citation type="submission" date="2012-05" db="EMBL/GenBank/DDBJ databases">
        <title>Recombination and specialization in a pathogen metapopulation.</title>
        <authorList>
            <person name="Gardiner A."/>
            <person name="Kemen E."/>
            <person name="Schultz-Larsen T."/>
            <person name="MacLean D."/>
            <person name="Van Oosterhout C."/>
            <person name="Jones J.D.G."/>
        </authorList>
    </citation>
    <scope>NUCLEOTIDE SEQUENCE [LARGE SCALE GENOMIC DNA]</scope>
    <source>
        <strain evidence="9 10">Ac Nc2</strain>
    </source>
</reference>
<dbReference type="OrthoDB" id="5411533at2759"/>
<evidence type="ECO:0000256" key="2">
    <source>
        <dbReference type="ARBA" id="ARBA00022664"/>
    </source>
</evidence>
<dbReference type="PANTHER" id="PTHR47330">
    <property type="entry name" value="POLY(U)-BINDING-SPLICING FACTOR PUF60-B-RELATED"/>
    <property type="match status" value="1"/>
</dbReference>
<evidence type="ECO:0000256" key="4">
    <source>
        <dbReference type="ARBA" id="ARBA00023187"/>
    </source>
</evidence>
<dbReference type="SUPFAM" id="SSF54928">
    <property type="entry name" value="RNA-binding domain, RBD"/>
    <property type="match status" value="2"/>
</dbReference>
<dbReference type="Pfam" id="PF00076">
    <property type="entry name" value="RRM_1"/>
    <property type="match status" value="3"/>
</dbReference>
<dbReference type="PROSITE" id="PS50102">
    <property type="entry name" value="RRM"/>
    <property type="match status" value="2"/>
</dbReference>
<keyword evidence="4" id="KW-0508">mRNA splicing</keyword>
<dbReference type="InParanoid" id="A0A024GKY7"/>
<evidence type="ECO:0000313" key="10">
    <source>
        <dbReference type="Proteomes" id="UP000053237"/>
    </source>
</evidence>
<dbReference type="SMART" id="SM00360">
    <property type="entry name" value="RRM"/>
    <property type="match status" value="3"/>
</dbReference>
<dbReference type="Gene3D" id="3.30.70.330">
    <property type="match status" value="3"/>
</dbReference>
<proteinExistence type="predicted"/>
<dbReference type="STRING" id="65357.A0A024GKY7"/>
<dbReference type="PANTHER" id="PTHR47330:SF1">
    <property type="entry name" value="POLY(U)-BINDING-SPLICING FACTOR PUF60"/>
    <property type="match status" value="1"/>
</dbReference>
<sequence length="454" mass="50246">MVDSVQEHQQIKQSTCVKKCLYKEEPPHKTSTKRPRRSRWESDTGVVSALSATSQELIDSTKNDGPVTSSGKKVLNDIVKKLSSVVQEKNWTSPSRRSITKTALDPEIAKARALAQANLLSQSLPSTSLTPIEFAKRLYVGNLYYELKENDIRNFFAPFGAIHSIDLSMEPGTGRSKGFCFLEFDDVLAAESAVQVLNGSILANRTIKVGRPHRGNQNPKDSEAALHIGREAIKNVPTKCVYIGGVRTELNSRHVESIFAPFGEIKHCVMTAVSSSESGLHRGFGFIEFGDETCAINAIQHMNGFELAGQALKVGKASAGALIFNLDVSNDKVVNGIHSLSDAKPRRIMIEPILELEEKEEQTCLCLLNLVKAGDVDDDLRDEVDSECSKYGDLRQVVIHEMSGQVRIFVQYEDEAGALRAKRALDGRYFGGNSVKAYFYSIQKFLEKKYNEIV</sequence>
<dbReference type="FunFam" id="3.30.70.330:FF:000382">
    <property type="entry name" value="G-patch domain-containing protein"/>
    <property type="match status" value="1"/>
</dbReference>
<dbReference type="CDD" id="cd12374">
    <property type="entry name" value="RRM_UHM_SPF45_PUF60"/>
    <property type="match status" value="1"/>
</dbReference>
<keyword evidence="5" id="KW-0539">Nucleus</keyword>
<keyword evidence="3 6" id="KW-0694">RNA-binding</keyword>
<comment type="subcellular location">
    <subcellularLocation>
        <location evidence="1">Nucleus</location>
    </subcellularLocation>
</comment>
<protein>
    <recommendedName>
        <fullName evidence="8">RRM domain-containing protein</fullName>
    </recommendedName>
</protein>
<dbReference type="GO" id="GO:0003723">
    <property type="term" value="F:RNA binding"/>
    <property type="evidence" value="ECO:0007669"/>
    <property type="project" value="UniProtKB-UniRule"/>
</dbReference>
<comment type="caution">
    <text evidence="9">The sequence shown here is derived from an EMBL/GenBank/DDBJ whole genome shotgun (WGS) entry which is preliminary data.</text>
</comment>
<evidence type="ECO:0000256" key="7">
    <source>
        <dbReference type="SAM" id="MobiDB-lite"/>
    </source>
</evidence>
<evidence type="ECO:0000256" key="5">
    <source>
        <dbReference type="ARBA" id="ARBA00023242"/>
    </source>
</evidence>
<feature type="domain" description="RRM" evidence="8">
    <location>
        <begin position="136"/>
        <end position="214"/>
    </location>
</feature>
<keyword evidence="10" id="KW-1185">Reference proteome</keyword>
<keyword evidence="2" id="KW-0507">mRNA processing</keyword>
<dbReference type="GO" id="GO:0000381">
    <property type="term" value="P:regulation of alternative mRNA splicing, via spliceosome"/>
    <property type="evidence" value="ECO:0007669"/>
    <property type="project" value="TreeGrafter"/>
</dbReference>
<organism evidence="9 10">
    <name type="scientific">Albugo candida</name>
    <dbReference type="NCBI Taxonomy" id="65357"/>
    <lineage>
        <taxon>Eukaryota</taxon>
        <taxon>Sar</taxon>
        <taxon>Stramenopiles</taxon>
        <taxon>Oomycota</taxon>
        <taxon>Peronosporomycetes</taxon>
        <taxon>Albuginales</taxon>
        <taxon>Albuginaceae</taxon>
        <taxon>Albugo</taxon>
    </lineage>
</organism>
<dbReference type="Proteomes" id="UP000053237">
    <property type="component" value="Unassembled WGS sequence"/>
</dbReference>
<evidence type="ECO:0000256" key="1">
    <source>
        <dbReference type="ARBA" id="ARBA00004123"/>
    </source>
</evidence>
<dbReference type="GO" id="GO:0071013">
    <property type="term" value="C:catalytic step 2 spliceosome"/>
    <property type="evidence" value="ECO:0007669"/>
    <property type="project" value="TreeGrafter"/>
</dbReference>
<dbReference type="GO" id="GO:0071011">
    <property type="term" value="C:precatalytic spliceosome"/>
    <property type="evidence" value="ECO:0007669"/>
    <property type="project" value="TreeGrafter"/>
</dbReference>
<dbReference type="GO" id="GO:0006376">
    <property type="term" value="P:mRNA splice site recognition"/>
    <property type="evidence" value="ECO:0007669"/>
    <property type="project" value="TreeGrafter"/>
</dbReference>
<evidence type="ECO:0000313" key="9">
    <source>
        <dbReference type="EMBL" id="CCI47552.1"/>
    </source>
</evidence>